<dbReference type="GO" id="GO:0016740">
    <property type="term" value="F:transferase activity"/>
    <property type="evidence" value="ECO:0007669"/>
    <property type="project" value="UniProtKB-KW"/>
</dbReference>
<dbReference type="Proteomes" id="UP000006049">
    <property type="component" value="Chromosome"/>
</dbReference>
<evidence type="ECO:0000259" key="1">
    <source>
        <dbReference type="PROSITE" id="PS50206"/>
    </source>
</evidence>
<dbReference type="PANTHER" id="PTHR43031">
    <property type="entry name" value="FAD-DEPENDENT OXIDOREDUCTASE"/>
    <property type="match status" value="1"/>
</dbReference>
<dbReference type="SUPFAM" id="SSF52821">
    <property type="entry name" value="Rhodanese/Cell cycle control phosphatase"/>
    <property type="match status" value="1"/>
</dbReference>
<dbReference type="PROSITE" id="PS50206">
    <property type="entry name" value="RHODANESE_3"/>
    <property type="match status" value="1"/>
</dbReference>
<keyword evidence="3" id="KW-1185">Reference proteome</keyword>
<evidence type="ECO:0000313" key="3">
    <source>
        <dbReference type="Proteomes" id="UP000006049"/>
    </source>
</evidence>
<sequence>MGLLDFLFGNKAKKIEDFKSRGAIIIDVRSKGEYDGGAIPGSKNIPLQSISSKMNDIKKWNKPIITCCASGMRSASAAGILKSNGVEAMNGGGWFSLSKKL</sequence>
<organism evidence="2 3">
    <name type="scientific">Aequorivita sublithincola (strain DSM 14238 / LMG 21431 / ACAM 643 / 9-3)</name>
    <dbReference type="NCBI Taxonomy" id="746697"/>
    <lineage>
        <taxon>Bacteria</taxon>
        <taxon>Pseudomonadati</taxon>
        <taxon>Bacteroidota</taxon>
        <taxon>Flavobacteriia</taxon>
        <taxon>Flavobacteriales</taxon>
        <taxon>Flavobacteriaceae</taxon>
        <taxon>Aequorivita</taxon>
    </lineage>
</organism>
<dbReference type="PANTHER" id="PTHR43031:SF1">
    <property type="entry name" value="PYRIDINE NUCLEOTIDE-DISULPHIDE OXIDOREDUCTASE"/>
    <property type="match status" value="1"/>
</dbReference>
<protein>
    <submittedName>
        <fullName evidence="2">Rhodanese-related sulfurtransferase</fullName>
    </submittedName>
</protein>
<dbReference type="STRING" id="746697.Aeqsu_1772"/>
<dbReference type="OrthoDB" id="9800872at2"/>
<dbReference type="Gene3D" id="3.40.250.10">
    <property type="entry name" value="Rhodanese-like domain"/>
    <property type="match status" value="1"/>
</dbReference>
<dbReference type="eggNOG" id="COG0607">
    <property type="taxonomic scope" value="Bacteria"/>
</dbReference>
<dbReference type="EMBL" id="CP003280">
    <property type="protein sequence ID" value="AFL81251.1"/>
    <property type="molecule type" value="Genomic_DNA"/>
</dbReference>
<reference evidence="2 3" key="1">
    <citation type="submission" date="2012-06" db="EMBL/GenBank/DDBJ databases">
        <title>The complete genome of Aequorivita sublithincola DSM 14238.</title>
        <authorList>
            <consortium name="US DOE Joint Genome Institute (JGI-PGF)"/>
            <person name="Lucas S."/>
            <person name="Copeland A."/>
            <person name="Lapidus A."/>
            <person name="Goodwin L."/>
            <person name="Pitluck S."/>
            <person name="Peters L."/>
            <person name="Munk A.C.C."/>
            <person name="Kyrpides N."/>
            <person name="Mavromatis K."/>
            <person name="Pagani I."/>
            <person name="Ivanova N."/>
            <person name="Ovchinnikova G."/>
            <person name="Zeytun A."/>
            <person name="Detter J.C."/>
            <person name="Han C."/>
            <person name="Land M."/>
            <person name="Hauser L."/>
            <person name="Markowitz V."/>
            <person name="Cheng J.-F."/>
            <person name="Hugenholtz P."/>
            <person name="Woyke T."/>
            <person name="Wu D."/>
            <person name="Tindall B."/>
            <person name="Faehnrich R."/>
            <person name="Brambilla E."/>
            <person name="Klenk H.-P."/>
            <person name="Eisen J.A."/>
        </authorList>
    </citation>
    <scope>NUCLEOTIDE SEQUENCE [LARGE SCALE GENOMIC DNA]</scope>
    <source>
        <strain evidence="3">DSM 14238 / LMG 21431 / ACAM 643 / 9-3</strain>
    </source>
</reference>
<dbReference type="AlphaFoldDB" id="I3YW83"/>
<feature type="domain" description="Rhodanese" evidence="1">
    <location>
        <begin position="19"/>
        <end position="99"/>
    </location>
</feature>
<dbReference type="SMART" id="SM00450">
    <property type="entry name" value="RHOD"/>
    <property type="match status" value="1"/>
</dbReference>
<dbReference type="RefSeq" id="WP_014782506.1">
    <property type="nucleotide sequence ID" value="NC_018013.1"/>
</dbReference>
<dbReference type="HOGENOM" id="CLU_089574_15_4_10"/>
<proteinExistence type="predicted"/>
<keyword evidence="2" id="KW-0808">Transferase</keyword>
<dbReference type="InterPro" id="IPR036873">
    <property type="entry name" value="Rhodanese-like_dom_sf"/>
</dbReference>
<dbReference type="InterPro" id="IPR001763">
    <property type="entry name" value="Rhodanese-like_dom"/>
</dbReference>
<dbReference type="InterPro" id="IPR050229">
    <property type="entry name" value="GlpE_sulfurtransferase"/>
</dbReference>
<dbReference type="Pfam" id="PF00581">
    <property type="entry name" value="Rhodanese"/>
    <property type="match status" value="1"/>
</dbReference>
<gene>
    <name evidence="2" type="ordered locus">Aeqsu_1772</name>
</gene>
<evidence type="ECO:0000313" key="2">
    <source>
        <dbReference type="EMBL" id="AFL81251.1"/>
    </source>
</evidence>
<name>I3YW83_AEQSU</name>
<accession>I3YW83</accession>
<dbReference type="KEGG" id="asl:Aeqsu_1772"/>